<feature type="domain" description="TonB-dependent transporter Oar-like beta-barrel" evidence="7">
    <location>
        <begin position="255"/>
        <end position="1030"/>
    </location>
</feature>
<evidence type="ECO:0000256" key="3">
    <source>
        <dbReference type="ARBA" id="ARBA00022452"/>
    </source>
</evidence>
<dbReference type="Gene3D" id="2.40.170.20">
    <property type="entry name" value="TonB-dependent receptor, beta-barrel domain"/>
    <property type="match status" value="1"/>
</dbReference>
<dbReference type="Gene3D" id="2.60.40.1120">
    <property type="entry name" value="Carboxypeptidase-like, regulatory domain"/>
    <property type="match status" value="1"/>
</dbReference>
<dbReference type="AlphaFoldDB" id="A0A1N7P646"/>
<dbReference type="EMBL" id="FTOP01000014">
    <property type="protein sequence ID" value="SIT05909.1"/>
    <property type="molecule type" value="Genomic_DNA"/>
</dbReference>
<dbReference type="Pfam" id="PF25183">
    <property type="entry name" value="OMP_b-brl_4"/>
    <property type="match status" value="1"/>
</dbReference>
<organism evidence="8 9">
    <name type="scientific">Belliella pelovolcani</name>
    <dbReference type="NCBI Taxonomy" id="529505"/>
    <lineage>
        <taxon>Bacteria</taxon>
        <taxon>Pseudomonadati</taxon>
        <taxon>Bacteroidota</taxon>
        <taxon>Cytophagia</taxon>
        <taxon>Cytophagales</taxon>
        <taxon>Cyclobacteriaceae</taxon>
        <taxon>Belliella</taxon>
    </lineage>
</organism>
<dbReference type="SUPFAM" id="SSF49464">
    <property type="entry name" value="Carboxypeptidase regulatory domain-like"/>
    <property type="match status" value="1"/>
</dbReference>
<accession>A0A1N7P646</accession>
<keyword evidence="6" id="KW-0998">Cell outer membrane</keyword>
<dbReference type="InterPro" id="IPR057601">
    <property type="entry name" value="Oar-like_b-barrel"/>
</dbReference>
<dbReference type="PANTHER" id="PTHR30069">
    <property type="entry name" value="TONB-DEPENDENT OUTER MEMBRANE RECEPTOR"/>
    <property type="match status" value="1"/>
</dbReference>
<reference evidence="9" key="1">
    <citation type="submission" date="2017-01" db="EMBL/GenBank/DDBJ databases">
        <authorList>
            <person name="Varghese N."/>
            <person name="Submissions S."/>
        </authorList>
    </citation>
    <scope>NUCLEOTIDE SEQUENCE [LARGE SCALE GENOMIC DNA]</scope>
    <source>
        <strain evidence="9">DSM 46698</strain>
    </source>
</reference>
<dbReference type="InterPro" id="IPR036942">
    <property type="entry name" value="Beta-barrel_TonB_sf"/>
</dbReference>
<evidence type="ECO:0000313" key="9">
    <source>
        <dbReference type="Proteomes" id="UP000186026"/>
    </source>
</evidence>
<evidence type="ECO:0000313" key="8">
    <source>
        <dbReference type="EMBL" id="SIT05909.1"/>
    </source>
</evidence>
<dbReference type="InterPro" id="IPR008969">
    <property type="entry name" value="CarboxyPept-like_regulatory"/>
</dbReference>
<evidence type="ECO:0000259" key="7">
    <source>
        <dbReference type="Pfam" id="PF25183"/>
    </source>
</evidence>
<dbReference type="GO" id="GO:0009279">
    <property type="term" value="C:cell outer membrane"/>
    <property type="evidence" value="ECO:0007669"/>
    <property type="project" value="UniProtKB-SubCell"/>
</dbReference>
<keyword evidence="3" id="KW-1134">Transmembrane beta strand</keyword>
<dbReference type="GO" id="GO:0044718">
    <property type="term" value="P:siderophore transmembrane transport"/>
    <property type="evidence" value="ECO:0007669"/>
    <property type="project" value="TreeGrafter"/>
</dbReference>
<comment type="subcellular location">
    <subcellularLocation>
        <location evidence="1">Cell outer membrane</location>
        <topology evidence="1">Multi-pass membrane protein</topology>
    </subcellularLocation>
</comment>
<keyword evidence="8" id="KW-0645">Protease</keyword>
<dbReference type="PANTHER" id="PTHR30069:SF46">
    <property type="entry name" value="OAR PROTEIN"/>
    <property type="match status" value="1"/>
</dbReference>
<sequence length="1094" mass="122363">MILTILNLNLKFQEMKNLIYHTLSISFFCLFLLPALSIAQGVTTGSMSGLVKDDLGEPLPGATIQAIHTPSGTQYNMVTQQNGRYTISGMRTGGPYEVTVSFIGFEPRVFKNISLRLGQRYVLNVDMDEEGIELEGVLIEGRKDPLLNDEKTGASTTINREAITTMPTLSRSVQDFTRLTPQSSGESFAGQDPKAINFSLDGSVFNNSFGLTGSIPGAPTESTPISLEAIEEIQVNIAPYDVTQGGFTGAAINAITRSGDNEFRGSAFINNRNQRLVGTNARGSEVVTEDFNVQQYGFRLGGPIIKNKLFFFVSGESERRSDPNSPFVAAAPGRTGANVTRVQQSDMDQMRGFLIDNFGYDPGAYEDYNLPTISDKFLLKLDYNINDNHKLSARFNTLLSSRDRPVARTSLGFGGRNQNLFSLNFQNSNYLLNDDIYSGIVELQSNFGGKFSNELRFGLTSNRNSRTWGGGDFPMVDILEGGRNYMSFGTDLLSPNRGLDSDTWQFQNNFTAYLNNHTITAGVNFEYFNFRYTFTPTYFGHYVYNSLDDFYRDVAGEEVELRRFQRQFSALPDGSVPTAVTQAYIASAYVQDEINVTDNLKVTLGLRLDVPFYGQTAERNLQVENLNFQKPNGEPISIRTDRLPEPQFMWSPRFGFNWDVLGDRSFQVRGGSGLFSGRPIYVNISNMVNTNGVLQGQIREDNTTNFPFNPDVNAYIPSNGGAPETYDLAYIDPGFRNPQVWRTNIGIDKELFGGIIGTFEGIYSQQVSDLLFYDSNLRPSSRNLAGPDNRPLYGFGDEENRLNQNITNAVVLDNTNQGYAYSLTFQLQKNFYNGLHAMAAYNYAVAKNMVDGNTQHFLSYENIAAVRGSNYPDLGFSLDDQRHRLISSMGYRKEYKDKFASSISIFYELRNQGVASYVYNTDINGDLIVGNDLLFVPTASQLAEMQFEPLTINGSTFSASDQRAAFNQFIEQDPHLSTRRGMYAVRNGVQFPVVGRLDLSFMQEFFVNINGKRNTLQVRADIFNFTNMINNNWGVGQIITNETPIGIVNIDPVTNVPTYQLNPSSQTLELESFTRTANIGDVWQMQLGLRYIFN</sequence>
<evidence type="ECO:0000256" key="6">
    <source>
        <dbReference type="ARBA" id="ARBA00023237"/>
    </source>
</evidence>
<dbReference type="GO" id="GO:0015344">
    <property type="term" value="F:siderophore uptake transmembrane transporter activity"/>
    <property type="evidence" value="ECO:0007669"/>
    <property type="project" value="TreeGrafter"/>
</dbReference>
<evidence type="ECO:0000256" key="1">
    <source>
        <dbReference type="ARBA" id="ARBA00004571"/>
    </source>
</evidence>
<dbReference type="STRING" id="529505.SAMN05421761_11432"/>
<dbReference type="InterPro" id="IPR039426">
    <property type="entry name" value="TonB-dep_rcpt-like"/>
</dbReference>
<evidence type="ECO:0000256" key="2">
    <source>
        <dbReference type="ARBA" id="ARBA00022448"/>
    </source>
</evidence>
<keyword evidence="4" id="KW-0812">Transmembrane</keyword>
<evidence type="ECO:0000256" key="5">
    <source>
        <dbReference type="ARBA" id="ARBA00023136"/>
    </source>
</evidence>
<keyword evidence="9" id="KW-1185">Reference proteome</keyword>
<dbReference type="Proteomes" id="UP000186026">
    <property type="component" value="Unassembled WGS sequence"/>
</dbReference>
<protein>
    <submittedName>
        <fullName evidence="8">Carboxypeptidase regulatory-like domain-containing protein</fullName>
    </submittedName>
</protein>
<dbReference type="GO" id="GO:0004180">
    <property type="term" value="F:carboxypeptidase activity"/>
    <property type="evidence" value="ECO:0007669"/>
    <property type="project" value="UniProtKB-KW"/>
</dbReference>
<dbReference type="SUPFAM" id="SSF56935">
    <property type="entry name" value="Porins"/>
    <property type="match status" value="1"/>
</dbReference>
<name>A0A1N7P646_9BACT</name>
<proteinExistence type="predicted"/>
<keyword evidence="5" id="KW-0472">Membrane</keyword>
<gene>
    <name evidence="8" type="ORF">SAMN05421761_11432</name>
</gene>
<keyword evidence="8" id="KW-0121">Carboxypeptidase</keyword>
<keyword evidence="2" id="KW-0813">Transport</keyword>
<keyword evidence="8" id="KW-0378">Hydrolase</keyword>
<dbReference type="Pfam" id="PF13620">
    <property type="entry name" value="CarboxypepD_reg"/>
    <property type="match status" value="1"/>
</dbReference>
<evidence type="ECO:0000256" key="4">
    <source>
        <dbReference type="ARBA" id="ARBA00022692"/>
    </source>
</evidence>